<evidence type="ECO:0000256" key="1">
    <source>
        <dbReference type="SAM" id="SignalP"/>
    </source>
</evidence>
<proteinExistence type="predicted"/>
<evidence type="ECO:0000313" key="3">
    <source>
        <dbReference type="Proteomes" id="UP000053097"/>
    </source>
</evidence>
<gene>
    <name evidence="2" type="ORF">X777_10167</name>
</gene>
<keyword evidence="1" id="KW-0732">Signal</keyword>
<keyword evidence="3" id="KW-1185">Reference proteome</keyword>
<evidence type="ECO:0000313" key="2">
    <source>
        <dbReference type="EMBL" id="EZA62537.1"/>
    </source>
</evidence>
<organism evidence="2 3">
    <name type="scientific">Ooceraea biroi</name>
    <name type="common">Clonal raider ant</name>
    <name type="synonym">Cerapachys biroi</name>
    <dbReference type="NCBI Taxonomy" id="2015173"/>
    <lineage>
        <taxon>Eukaryota</taxon>
        <taxon>Metazoa</taxon>
        <taxon>Ecdysozoa</taxon>
        <taxon>Arthropoda</taxon>
        <taxon>Hexapoda</taxon>
        <taxon>Insecta</taxon>
        <taxon>Pterygota</taxon>
        <taxon>Neoptera</taxon>
        <taxon>Endopterygota</taxon>
        <taxon>Hymenoptera</taxon>
        <taxon>Apocrita</taxon>
        <taxon>Aculeata</taxon>
        <taxon>Formicoidea</taxon>
        <taxon>Formicidae</taxon>
        <taxon>Dorylinae</taxon>
        <taxon>Ooceraea</taxon>
    </lineage>
</organism>
<sequence>MKNLHLCTTQCCISPLFRALSLSLSLTLDNKRTYKRDLVDQQARISEVRFGELPVRLFCNFRQVVVNVNGSLRRIRGHG</sequence>
<dbReference type="AlphaFoldDB" id="A0A026X2M9"/>
<dbReference type="Proteomes" id="UP000053097">
    <property type="component" value="Unassembled WGS sequence"/>
</dbReference>
<reference evidence="2 3" key="1">
    <citation type="journal article" date="2014" name="Curr. Biol.">
        <title>The genome of the clonal raider ant Cerapachys biroi.</title>
        <authorList>
            <person name="Oxley P.R."/>
            <person name="Ji L."/>
            <person name="Fetter-Pruneda I."/>
            <person name="McKenzie S.K."/>
            <person name="Li C."/>
            <person name="Hu H."/>
            <person name="Zhang G."/>
            <person name="Kronauer D.J."/>
        </authorList>
    </citation>
    <scope>NUCLEOTIDE SEQUENCE [LARGE SCALE GENOMIC DNA]</scope>
</reference>
<dbReference type="EMBL" id="KK107020">
    <property type="protein sequence ID" value="EZA62537.1"/>
    <property type="molecule type" value="Genomic_DNA"/>
</dbReference>
<accession>A0A026X2M9</accession>
<feature type="chain" id="PRO_5001546169" evidence="1">
    <location>
        <begin position="20"/>
        <end position="79"/>
    </location>
</feature>
<name>A0A026X2M9_OOCBI</name>
<feature type="signal peptide" evidence="1">
    <location>
        <begin position="1"/>
        <end position="19"/>
    </location>
</feature>
<protein>
    <submittedName>
        <fullName evidence="2">Uncharacterized protein</fullName>
    </submittedName>
</protein>